<feature type="region of interest" description="Disordered" evidence="1">
    <location>
        <begin position="190"/>
        <end position="220"/>
    </location>
</feature>
<feature type="transmembrane region" description="Helical" evidence="2">
    <location>
        <begin position="40"/>
        <end position="59"/>
    </location>
</feature>
<feature type="domain" description="DUF4126" evidence="3">
    <location>
        <begin position="4"/>
        <end position="187"/>
    </location>
</feature>
<proteinExistence type="predicted"/>
<dbReference type="KEGG" id="ido:I598_1108"/>
<dbReference type="Proteomes" id="UP000076794">
    <property type="component" value="Chromosome"/>
</dbReference>
<evidence type="ECO:0000313" key="5">
    <source>
        <dbReference type="Proteomes" id="UP000076794"/>
    </source>
</evidence>
<dbReference type="PATRIC" id="fig|1300344.3.peg.1114"/>
<gene>
    <name evidence="4" type="ORF">I598_1108</name>
</gene>
<evidence type="ECO:0000256" key="1">
    <source>
        <dbReference type="SAM" id="MobiDB-lite"/>
    </source>
</evidence>
<keyword evidence="2" id="KW-1133">Transmembrane helix</keyword>
<name>A0A168EZ39_9MICO</name>
<organism evidence="4 5">
    <name type="scientific">Isoptericola dokdonensis DS-3</name>
    <dbReference type="NCBI Taxonomy" id="1300344"/>
    <lineage>
        <taxon>Bacteria</taxon>
        <taxon>Bacillati</taxon>
        <taxon>Actinomycetota</taxon>
        <taxon>Actinomycetes</taxon>
        <taxon>Micrococcales</taxon>
        <taxon>Promicromonosporaceae</taxon>
        <taxon>Isoptericola</taxon>
    </lineage>
</organism>
<dbReference type="STRING" id="1300344.I598_1108"/>
<feature type="compositionally biased region" description="Pro residues" evidence="1">
    <location>
        <begin position="200"/>
        <end position="220"/>
    </location>
</feature>
<keyword evidence="2" id="KW-0812">Transmembrane</keyword>
<feature type="transmembrane region" description="Helical" evidence="2">
    <location>
        <begin position="6"/>
        <end position="28"/>
    </location>
</feature>
<evidence type="ECO:0000256" key="2">
    <source>
        <dbReference type="SAM" id="Phobius"/>
    </source>
</evidence>
<dbReference type="AlphaFoldDB" id="A0A168EZ39"/>
<dbReference type="Pfam" id="PF13548">
    <property type="entry name" value="DUF4126"/>
    <property type="match status" value="1"/>
</dbReference>
<protein>
    <recommendedName>
        <fullName evidence="3">DUF4126 domain-containing protein</fullName>
    </recommendedName>
</protein>
<accession>A0A168EZ39</accession>
<evidence type="ECO:0000313" key="4">
    <source>
        <dbReference type="EMBL" id="ANC30677.1"/>
    </source>
</evidence>
<keyword evidence="2" id="KW-0472">Membrane</keyword>
<evidence type="ECO:0000259" key="3">
    <source>
        <dbReference type="Pfam" id="PF13548"/>
    </source>
</evidence>
<reference evidence="4 5" key="1">
    <citation type="submission" date="2016-01" db="EMBL/GenBank/DDBJ databases">
        <title>Complete genome sequence of a soil Actinobacterium, Isoptericola dokdonensis DS-3.</title>
        <authorList>
            <person name="Kwon S.-K."/>
            <person name="Kim J.F."/>
        </authorList>
    </citation>
    <scope>NUCLEOTIDE SEQUENCE [LARGE SCALE GENOMIC DNA]</scope>
    <source>
        <strain evidence="4 5">DS-3</strain>
    </source>
</reference>
<dbReference type="InterPro" id="IPR025196">
    <property type="entry name" value="DUF4126"/>
</dbReference>
<sequence length="220" mass="22156">MLELATGAGLALAAGLNAWIPLLALGLLSRYTDLLALPPGWSWLENGWVLVVLGVLLLLEVVGDKVPLVDSVNDVVQTVVRPGAGGIAFGAGATSETARVEDPGTFLESGAWVPVLLGIVLALAVHLAKAGVRATANAATGGIAAPVLSTAEDGASVGLSLAAVLVPLLVVPVLVGLGVVVWRLLRRRRRTGLPDDGPPDTAPGPPALPPAVPPAGPHGR</sequence>
<keyword evidence="5" id="KW-1185">Reference proteome</keyword>
<feature type="transmembrane region" description="Helical" evidence="2">
    <location>
        <begin position="157"/>
        <end position="182"/>
    </location>
</feature>
<dbReference type="RefSeq" id="WP_198155755.1">
    <property type="nucleotide sequence ID" value="NZ_CP014209.1"/>
</dbReference>
<dbReference type="EMBL" id="CP014209">
    <property type="protein sequence ID" value="ANC30677.1"/>
    <property type="molecule type" value="Genomic_DNA"/>
</dbReference>
<feature type="transmembrane region" description="Helical" evidence="2">
    <location>
        <begin position="109"/>
        <end position="127"/>
    </location>
</feature>